<proteinExistence type="predicted"/>
<reference evidence="1 2" key="1">
    <citation type="journal article" date="2009" name="PLoS ONE">
        <title>The complete genome of Teredinibacter turnerae T7901: an intracellular endosymbiont of marine wood-boring bivalves (shipworms).</title>
        <authorList>
            <person name="Yang J.C."/>
            <person name="Madupu R."/>
            <person name="Durkin A.S."/>
            <person name="Ekborg N.A."/>
            <person name="Pedamallu C.S."/>
            <person name="Hostetler J.B."/>
            <person name="Radune D."/>
            <person name="Toms B.S."/>
            <person name="Henrissat B."/>
            <person name="Coutinho P.M."/>
            <person name="Schwarz S."/>
            <person name="Field L."/>
            <person name="Trindade-Silva A.E."/>
            <person name="Soares C.A.G."/>
            <person name="Elshahawi S."/>
            <person name="Hanora A."/>
            <person name="Schmidt E.W."/>
            <person name="Haygood M.G."/>
            <person name="Posfai J."/>
            <person name="Benner J."/>
            <person name="Madinger C."/>
            <person name="Nove J."/>
            <person name="Anton B."/>
            <person name="Chaudhary K."/>
            <person name="Foster J."/>
            <person name="Holman A."/>
            <person name="Kumar S."/>
            <person name="Lessard P.A."/>
            <person name="Luyten Y.A."/>
            <person name="Slatko B."/>
            <person name="Wood N."/>
            <person name="Wu B."/>
            <person name="Teplitski M."/>
            <person name="Mougous J.D."/>
            <person name="Ward N."/>
            <person name="Eisen J.A."/>
            <person name="Badger J.H."/>
            <person name="Distel D.L."/>
        </authorList>
    </citation>
    <scope>NUCLEOTIDE SEQUENCE [LARGE SCALE GENOMIC DNA]</scope>
    <source>
        <strain evidence="2">ATCC 39867 / T7901</strain>
    </source>
</reference>
<sequence>MFEHANLDGSKYRTLAAAETFLQPEVLEFREGGADSAPRLQHGVAGDVLVERYLPAESVGTAWPHDSVAAPWWVVVDHPPHAGIVATFNESLGGIYKRVLNPEKNVVAFAEQGEEVVISAGVYSVVRAADSKELSGNSLVALRAAYYAN</sequence>
<dbReference type="RefSeq" id="WP_015820800.1">
    <property type="nucleotide sequence ID" value="NC_012997.1"/>
</dbReference>
<gene>
    <name evidence="1" type="ordered locus">TERTU_1544</name>
</gene>
<keyword evidence="2" id="KW-1185">Reference proteome</keyword>
<name>C5BTB7_TERTT</name>
<organism evidence="1 2">
    <name type="scientific">Teredinibacter turnerae (strain ATCC 39867 / T7901)</name>
    <dbReference type="NCBI Taxonomy" id="377629"/>
    <lineage>
        <taxon>Bacteria</taxon>
        <taxon>Pseudomonadati</taxon>
        <taxon>Pseudomonadota</taxon>
        <taxon>Gammaproteobacteria</taxon>
        <taxon>Cellvibrionales</taxon>
        <taxon>Cellvibrionaceae</taxon>
        <taxon>Teredinibacter</taxon>
    </lineage>
</organism>
<dbReference type="eggNOG" id="ENOG5034BFE">
    <property type="taxonomic scope" value="Bacteria"/>
</dbReference>
<dbReference type="AlphaFoldDB" id="C5BTB7"/>
<dbReference type="HOGENOM" id="CLU_1748772_0_0_6"/>
<dbReference type="Proteomes" id="UP000009080">
    <property type="component" value="Chromosome"/>
</dbReference>
<dbReference type="KEGG" id="ttu:TERTU_1544"/>
<protein>
    <submittedName>
        <fullName evidence="1">Uncharacterized protein</fullName>
    </submittedName>
</protein>
<evidence type="ECO:0000313" key="2">
    <source>
        <dbReference type="Proteomes" id="UP000009080"/>
    </source>
</evidence>
<dbReference type="OrthoDB" id="5571233at2"/>
<evidence type="ECO:0000313" key="1">
    <source>
        <dbReference type="EMBL" id="ACR14686.1"/>
    </source>
</evidence>
<accession>C5BTB7</accession>
<dbReference type="EMBL" id="CP001614">
    <property type="protein sequence ID" value="ACR14686.1"/>
    <property type="molecule type" value="Genomic_DNA"/>
</dbReference>